<organism evidence="2 3">
    <name type="scientific">Ovis aries</name>
    <name type="common">Sheep</name>
    <dbReference type="NCBI Taxonomy" id="9940"/>
    <lineage>
        <taxon>Eukaryota</taxon>
        <taxon>Metazoa</taxon>
        <taxon>Chordata</taxon>
        <taxon>Craniata</taxon>
        <taxon>Vertebrata</taxon>
        <taxon>Euteleostomi</taxon>
        <taxon>Mammalia</taxon>
        <taxon>Eutheria</taxon>
        <taxon>Laurasiatheria</taxon>
        <taxon>Artiodactyla</taxon>
        <taxon>Ruminantia</taxon>
        <taxon>Pecora</taxon>
        <taxon>Bovidae</taxon>
        <taxon>Caprinae</taxon>
        <taxon>Ovis</taxon>
    </lineage>
</organism>
<name>A0A836CTF1_SHEEP</name>
<accession>A0A836CTF1</accession>
<dbReference type="EMBL" id="JAEMGP010000018">
    <property type="protein sequence ID" value="KAG5198372.1"/>
    <property type="molecule type" value="Genomic_DNA"/>
</dbReference>
<gene>
    <name evidence="2" type="ORF">JEQ12_008062</name>
</gene>
<comment type="caution">
    <text evidence="2">The sequence shown here is derived from an EMBL/GenBank/DDBJ whole genome shotgun (WGS) entry which is preliminary data.</text>
</comment>
<feature type="chain" id="PRO_5032920299" evidence="1">
    <location>
        <begin position="20"/>
        <end position="166"/>
    </location>
</feature>
<evidence type="ECO:0000313" key="2">
    <source>
        <dbReference type="EMBL" id="KAG5198372.1"/>
    </source>
</evidence>
<sequence>MNQLLLCLLPLGLFGRVCGSEKNHHMETQTRNVLEELTGLLFFLTAAWRQVWFSVHVTGEDIGVPQTKGDPAEGLAGKMKRDHPWTSTREFTLKRSSMVLAYDRVDRCQGTEALGASVFSLFVKEGSDCTGPLALSGCTESLQSPVKTSELLLDTGPPLGTGSNWY</sequence>
<evidence type="ECO:0000313" key="3">
    <source>
        <dbReference type="Proteomes" id="UP000664991"/>
    </source>
</evidence>
<reference evidence="2 3" key="1">
    <citation type="submission" date="2020-12" db="EMBL/GenBank/DDBJ databases">
        <title>De novo assembly of Tibetan sheep genome.</title>
        <authorList>
            <person name="Li X."/>
        </authorList>
    </citation>
    <scope>NUCLEOTIDE SEQUENCE [LARGE SCALE GENOMIC DNA]</scope>
    <source>
        <tissue evidence="2">Heart</tissue>
    </source>
</reference>
<keyword evidence="1" id="KW-0732">Signal</keyword>
<dbReference type="Proteomes" id="UP000664991">
    <property type="component" value="Unassembled WGS sequence"/>
</dbReference>
<evidence type="ECO:0000256" key="1">
    <source>
        <dbReference type="SAM" id="SignalP"/>
    </source>
</evidence>
<dbReference type="AlphaFoldDB" id="A0A836CTF1"/>
<feature type="signal peptide" evidence="1">
    <location>
        <begin position="1"/>
        <end position="19"/>
    </location>
</feature>
<proteinExistence type="predicted"/>
<protein>
    <submittedName>
        <fullName evidence="2">Uncharacterized protein</fullName>
    </submittedName>
</protein>